<sequence>MPRWPCHRPVDENCRRQTSRPPFVLNVRNYDLFCVNHHRRRLRCSTQCAYSINRNESAIAKFLEQR</sequence>
<organism evidence="1 2">
    <name type="scientific">Iphiclides podalirius</name>
    <name type="common">scarce swallowtail</name>
    <dbReference type="NCBI Taxonomy" id="110791"/>
    <lineage>
        <taxon>Eukaryota</taxon>
        <taxon>Metazoa</taxon>
        <taxon>Ecdysozoa</taxon>
        <taxon>Arthropoda</taxon>
        <taxon>Hexapoda</taxon>
        <taxon>Insecta</taxon>
        <taxon>Pterygota</taxon>
        <taxon>Neoptera</taxon>
        <taxon>Endopterygota</taxon>
        <taxon>Lepidoptera</taxon>
        <taxon>Glossata</taxon>
        <taxon>Ditrysia</taxon>
        <taxon>Papilionoidea</taxon>
        <taxon>Papilionidae</taxon>
        <taxon>Papilioninae</taxon>
        <taxon>Iphiclides</taxon>
    </lineage>
</organism>
<protein>
    <submittedName>
        <fullName evidence="1">Uncharacterized protein</fullName>
    </submittedName>
</protein>
<name>A0ABN8J4A3_9NEOP</name>
<evidence type="ECO:0000313" key="2">
    <source>
        <dbReference type="Proteomes" id="UP000837857"/>
    </source>
</evidence>
<keyword evidence="2" id="KW-1185">Reference proteome</keyword>
<proteinExistence type="predicted"/>
<reference evidence="1" key="1">
    <citation type="submission" date="2022-03" db="EMBL/GenBank/DDBJ databases">
        <authorList>
            <person name="Martin H S."/>
        </authorList>
    </citation>
    <scope>NUCLEOTIDE SEQUENCE</scope>
</reference>
<dbReference type="EMBL" id="OW152820">
    <property type="protein sequence ID" value="CAH2075550.1"/>
    <property type="molecule type" value="Genomic_DNA"/>
</dbReference>
<accession>A0ABN8J4A3</accession>
<dbReference type="Proteomes" id="UP000837857">
    <property type="component" value="Chromosome 8"/>
</dbReference>
<evidence type="ECO:0000313" key="1">
    <source>
        <dbReference type="EMBL" id="CAH2075550.1"/>
    </source>
</evidence>
<gene>
    <name evidence="1" type="ORF">IPOD504_LOCUS16890</name>
</gene>
<feature type="non-terminal residue" evidence="1">
    <location>
        <position position="1"/>
    </location>
</feature>